<evidence type="ECO:0000313" key="2">
    <source>
        <dbReference type="Proteomes" id="UP000186922"/>
    </source>
</evidence>
<protein>
    <submittedName>
        <fullName evidence="1">Uncharacterized protein</fullName>
    </submittedName>
</protein>
<proteinExistence type="predicted"/>
<accession>A0A1D1UVA3</accession>
<dbReference type="EMBL" id="BDGG01000002">
    <property type="protein sequence ID" value="GAU91672.1"/>
    <property type="molecule type" value="Genomic_DNA"/>
</dbReference>
<name>A0A1D1UVA3_RAMVA</name>
<evidence type="ECO:0000313" key="1">
    <source>
        <dbReference type="EMBL" id="GAU91672.1"/>
    </source>
</evidence>
<dbReference type="AlphaFoldDB" id="A0A1D1UVA3"/>
<sequence length="72" mass="7950">MELLSLVDAHAIKNLQNTANTAVSQVLSNALTQSPGEKLVEEIARWEGRSDPQREHGAVYILGVPIQTWLQL</sequence>
<gene>
    <name evidence="1" type="primary">RvY_03882-1</name>
    <name evidence="1" type="synonym">RvY_03882.1</name>
    <name evidence="1" type="ORF">RvY_03882</name>
</gene>
<keyword evidence="2" id="KW-1185">Reference proteome</keyword>
<organism evidence="1 2">
    <name type="scientific">Ramazzottius varieornatus</name>
    <name type="common">Water bear</name>
    <name type="synonym">Tardigrade</name>
    <dbReference type="NCBI Taxonomy" id="947166"/>
    <lineage>
        <taxon>Eukaryota</taxon>
        <taxon>Metazoa</taxon>
        <taxon>Ecdysozoa</taxon>
        <taxon>Tardigrada</taxon>
        <taxon>Eutardigrada</taxon>
        <taxon>Parachela</taxon>
        <taxon>Hypsibioidea</taxon>
        <taxon>Ramazzottiidae</taxon>
        <taxon>Ramazzottius</taxon>
    </lineage>
</organism>
<dbReference type="Proteomes" id="UP000186922">
    <property type="component" value="Unassembled WGS sequence"/>
</dbReference>
<comment type="caution">
    <text evidence="1">The sequence shown here is derived from an EMBL/GenBank/DDBJ whole genome shotgun (WGS) entry which is preliminary data.</text>
</comment>
<reference evidence="1 2" key="1">
    <citation type="journal article" date="2016" name="Nat. Commun.">
        <title>Extremotolerant tardigrade genome and improved radiotolerance of human cultured cells by tardigrade-unique protein.</title>
        <authorList>
            <person name="Hashimoto T."/>
            <person name="Horikawa D.D."/>
            <person name="Saito Y."/>
            <person name="Kuwahara H."/>
            <person name="Kozuka-Hata H."/>
            <person name="Shin-I T."/>
            <person name="Minakuchi Y."/>
            <person name="Ohishi K."/>
            <person name="Motoyama A."/>
            <person name="Aizu T."/>
            <person name="Enomoto A."/>
            <person name="Kondo K."/>
            <person name="Tanaka S."/>
            <person name="Hara Y."/>
            <person name="Koshikawa S."/>
            <person name="Sagara H."/>
            <person name="Miura T."/>
            <person name="Yokobori S."/>
            <person name="Miyagawa K."/>
            <person name="Suzuki Y."/>
            <person name="Kubo T."/>
            <person name="Oyama M."/>
            <person name="Kohara Y."/>
            <person name="Fujiyama A."/>
            <person name="Arakawa K."/>
            <person name="Katayama T."/>
            <person name="Toyoda A."/>
            <person name="Kunieda T."/>
        </authorList>
    </citation>
    <scope>NUCLEOTIDE SEQUENCE [LARGE SCALE GENOMIC DNA]</scope>
    <source>
        <strain evidence="1 2">YOKOZUNA-1</strain>
    </source>
</reference>